<evidence type="ECO:0000256" key="1">
    <source>
        <dbReference type="SAM" id="MobiDB-lite"/>
    </source>
</evidence>
<name>A0A484CP27_PERFV</name>
<dbReference type="AlphaFoldDB" id="A0A484CP27"/>
<sequence>MSASVKQFWENKCQALKCRERCISCGFSRFYKRCRCMVPICRLRHAGSWASPATCCAAPVTCSGSSASTSSSLTAGSAASRRPRWKRASSTPGPSLRCVDENWGGSLKSKLLSGVTSRRCSRVFRSST</sequence>
<dbReference type="Proteomes" id="UP000295070">
    <property type="component" value="Chromosome 12"/>
</dbReference>
<feature type="compositionally biased region" description="Low complexity" evidence="1">
    <location>
        <begin position="63"/>
        <end position="80"/>
    </location>
</feature>
<evidence type="ECO:0000313" key="3">
    <source>
        <dbReference type="Proteomes" id="UP000295070"/>
    </source>
</evidence>
<accession>A0A484CP27</accession>
<protein>
    <submittedName>
        <fullName evidence="2">Uncharacterized protein</fullName>
    </submittedName>
</protein>
<keyword evidence="3" id="KW-1185">Reference proteome</keyword>
<reference evidence="2 3" key="1">
    <citation type="submission" date="2019-01" db="EMBL/GenBank/DDBJ databases">
        <title>A chromosome-scale genome assembly of the yellow perch, Perca flavescens.</title>
        <authorList>
            <person name="Feron R."/>
            <person name="Morvezen R."/>
            <person name="Bestin A."/>
            <person name="Haffray P."/>
            <person name="Klopp C."/>
            <person name="Zahm M."/>
            <person name="Cabau C."/>
            <person name="Roques C."/>
            <person name="Donnadieu C."/>
            <person name="Bouchez O."/>
            <person name="Christie M."/>
            <person name="Larson W."/>
            <person name="Guiguen Y."/>
        </authorList>
    </citation>
    <scope>NUCLEOTIDE SEQUENCE [LARGE SCALE GENOMIC DNA]</scope>
    <source>
        <strain evidence="2">YP-PL-M2</strain>
        <tissue evidence="2">Blood</tissue>
    </source>
</reference>
<organism evidence="2 3">
    <name type="scientific">Perca flavescens</name>
    <name type="common">American yellow perch</name>
    <name type="synonym">Morone flavescens</name>
    <dbReference type="NCBI Taxonomy" id="8167"/>
    <lineage>
        <taxon>Eukaryota</taxon>
        <taxon>Metazoa</taxon>
        <taxon>Chordata</taxon>
        <taxon>Craniata</taxon>
        <taxon>Vertebrata</taxon>
        <taxon>Euteleostomi</taxon>
        <taxon>Actinopterygii</taxon>
        <taxon>Neopterygii</taxon>
        <taxon>Teleostei</taxon>
        <taxon>Neoteleostei</taxon>
        <taxon>Acanthomorphata</taxon>
        <taxon>Eupercaria</taxon>
        <taxon>Perciformes</taxon>
        <taxon>Percoidei</taxon>
        <taxon>Percidae</taxon>
        <taxon>Percinae</taxon>
        <taxon>Perca</taxon>
    </lineage>
</organism>
<comment type="caution">
    <text evidence="2">The sequence shown here is derived from an EMBL/GenBank/DDBJ whole genome shotgun (WGS) entry which is preliminary data.</text>
</comment>
<feature type="region of interest" description="Disordered" evidence="1">
    <location>
        <begin position="62"/>
        <end position="96"/>
    </location>
</feature>
<gene>
    <name evidence="2" type="ORF">EPR50_G00124790</name>
</gene>
<evidence type="ECO:0000313" key="2">
    <source>
        <dbReference type="EMBL" id="TDH05680.1"/>
    </source>
</evidence>
<dbReference type="EMBL" id="SCKG01000012">
    <property type="protein sequence ID" value="TDH05680.1"/>
    <property type="molecule type" value="Genomic_DNA"/>
</dbReference>
<proteinExistence type="predicted"/>